<name>A0A231HBE1_9NOCA</name>
<evidence type="ECO:0008006" key="3">
    <source>
        <dbReference type="Google" id="ProtNLM"/>
    </source>
</evidence>
<dbReference type="GO" id="GO:0005829">
    <property type="term" value="C:cytosol"/>
    <property type="evidence" value="ECO:0007669"/>
    <property type="project" value="TreeGrafter"/>
</dbReference>
<comment type="caution">
    <text evidence="1">The sequence shown here is derived from an EMBL/GenBank/DDBJ whole genome shotgun (WGS) entry which is preliminary data.</text>
</comment>
<dbReference type="InterPro" id="IPR041164">
    <property type="entry name" value="LDcluster4"/>
</dbReference>
<evidence type="ECO:0000313" key="1">
    <source>
        <dbReference type="EMBL" id="OXR46181.1"/>
    </source>
</evidence>
<dbReference type="RefSeq" id="WP_094024599.1">
    <property type="nucleotide sequence ID" value="NZ_NGAF01000002.1"/>
</dbReference>
<gene>
    <name evidence="1" type="ORF">B7C42_01146</name>
</gene>
<dbReference type="AlphaFoldDB" id="A0A231HBE1"/>
<sequence length="175" mass="17194">MPPVQVAVCGPRDCTDAEADTAREVGRLLARAGAVVLCGGGTGVMAAVAEGAAAEGGLVIGIRPDADRAGVCDALSAVVFTNMGEARNAILVSSADAVIVVGGSWGTLSELALANRRGGVPVVSIGGWQILDAEGRAVEGSHRAANAAEAVAFAVAGARPGGSPQGAIPVREKNS</sequence>
<accession>A0A231HBE1</accession>
<proteinExistence type="predicted"/>
<dbReference type="Gene3D" id="3.40.50.450">
    <property type="match status" value="1"/>
</dbReference>
<dbReference type="PANTHER" id="PTHR43393">
    <property type="entry name" value="CYTOKININ RIBOSIDE 5'-MONOPHOSPHATE PHOSPHORIBOHYDROLASE"/>
    <property type="match status" value="1"/>
</dbReference>
<dbReference type="InterPro" id="IPR052341">
    <property type="entry name" value="LOG_family_nucleotidases"/>
</dbReference>
<dbReference type="PANTHER" id="PTHR43393:SF3">
    <property type="entry name" value="LYSINE DECARBOXYLASE-LIKE PROTEIN"/>
    <property type="match status" value="1"/>
</dbReference>
<evidence type="ECO:0000313" key="2">
    <source>
        <dbReference type="Proteomes" id="UP000215506"/>
    </source>
</evidence>
<reference evidence="1 2" key="1">
    <citation type="submission" date="2017-07" db="EMBL/GenBank/DDBJ databases">
        <title>First draft Genome Sequence of Nocardia cerradoensis isolated from human infection.</title>
        <authorList>
            <person name="Carrasco G."/>
        </authorList>
    </citation>
    <scope>NUCLEOTIDE SEQUENCE [LARGE SCALE GENOMIC DNA]</scope>
    <source>
        <strain evidence="1 2">CNM20130759</strain>
    </source>
</reference>
<dbReference type="Pfam" id="PF18306">
    <property type="entry name" value="LDcluster4"/>
    <property type="match status" value="1"/>
</dbReference>
<dbReference type="Proteomes" id="UP000215506">
    <property type="component" value="Unassembled WGS sequence"/>
</dbReference>
<organism evidence="1 2">
    <name type="scientific">Nocardia cerradoensis</name>
    <dbReference type="NCBI Taxonomy" id="85688"/>
    <lineage>
        <taxon>Bacteria</taxon>
        <taxon>Bacillati</taxon>
        <taxon>Actinomycetota</taxon>
        <taxon>Actinomycetes</taxon>
        <taxon>Mycobacteriales</taxon>
        <taxon>Nocardiaceae</taxon>
        <taxon>Nocardia</taxon>
    </lineage>
</organism>
<keyword evidence="2" id="KW-1185">Reference proteome</keyword>
<protein>
    <recommendedName>
        <fullName evidence="3">Dethiobiotin synthetase</fullName>
    </recommendedName>
</protein>
<dbReference type="EMBL" id="NGAF01000002">
    <property type="protein sequence ID" value="OXR46181.1"/>
    <property type="molecule type" value="Genomic_DNA"/>
</dbReference>
<dbReference type="SUPFAM" id="SSF102405">
    <property type="entry name" value="MCP/YpsA-like"/>
    <property type="match status" value="1"/>
</dbReference>